<dbReference type="NCBIfam" id="NF045495">
    <property type="entry name" value="AdoCbiPCobY_Meth"/>
    <property type="match status" value="1"/>
</dbReference>
<dbReference type="Gene3D" id="3.90.550.10">
    <property type="entry name" value="Spore Coat Polysaccharide Biosynthesis Protein SpsA, Chain A"/>
    <property type="match status" value="1"/>
</dbReference>
<dbReference type="HOGENOM" id="CLU_098907_0_0_2"/>
<dbReference type="SUPFAM" id="SSF53448">
    <property type="entry name" value="Nucleotide-diphospho-sugar transferases"/>
    <property type="match status" value="1"/>
</dbReference>
<dbReference type="Pfam" id="PF12804">
    <property type="entry name" value="NTP_transf_3"/>
    <property type="match status" value="1"/>
</dbReference>
<dbReference type="PANTHER" id="PTHR19136">
    <property type="entry name" value="MOLYBDENUM COFACTOR GUANYLYLTRANSFERASE"/>
    <property type="match status" value="1"/>
</dbReference>
<dbReference type="InterPro" id="IPR029044">
    <property type="entry name" value="Nucleotide-diphossugar_trans"/>
</dbReference>
<proteinExistence type="predicted"/>
<dbReference type="STRING" id="579137.Metvu_0931"/>
<evidence type="ECO:0000256" key="1">
    <source>
        <dbReference type="ARBA" id="ARBA00022679"/>
    </source>
</evidence>
<gene>
    <name evidence="3" type="ordered locus">Metvu_0931</name>
</gene>
<evidence type="ECO:0000259" key="2">
    <source>
        <dbReference type="Pfam" id="PF12804"/>
    </source>
</evidence>
<dbReference type="KEGG" id="mvu:Metvu_0931"/>
<organism evidence="3 4">
    <name type="scientific">Methanocaldococcus vulcanius (strain ATCC 700851 / DSM 12094 / M7)</name>
    <name type="common">Methanococcus vulcanius</name>
    <dbReference type="NCBI Taxonomy" id="579137"/>
    <lineage>
        <taxon>Archaea</taxon>
        <taxon>Methanobacteriati</taxon>
        <taxon>Methanobacteriota</taxon>
        <taxon>Methanomada group</taxon>
        <taxon>Methanococci</taxon>
        <taxon>Methanococcales</taxon>
        <taxon>Methanocaldococcaceae</taxon>
        <taxon>Methanocaldococcus</taxon>
    </lineage>
</organism>
<dbReference type="EMBL" id="CP001787">
    <property type="protein sequence ID" value="ACX72789.1"/>
    <property type="molecule type" value="Genomic_DNA"/>
</dbReference>
<evidence type="ECO:0000313" key="4">
    <source>
        <dbReference type="Proteomes" id="UP000002063"/>
    </source>
</evidence>
<evidence type="ECO:0000313" key="3">
    <source>
        <dbReference type="EMBL" id="ACX72789.1"/>
    </source>
</evidence>
<reference evidence="3" key="1">
    <citation type="submission" date="2009-10" db="EMBL/GenBank/DDBJ databases">
        <title>Complete sequence of chromosome of Methanocaldococcus vulcanius M7.</title>
        <authorList>
            <consortium name="US DOE Joint Genome Institute"/>
            <person name="Lucas S."/>
            <person name="Copeland A."/>
            <person name="Lapidus A."/>
            <person name="Glavina del Rio T."/>
            <person name="Dalin E."/>
            <person name="Tice H."/>
            <person name="Bruce D."/>
            <person name="Goodwin L."/>
            <person name="Pitluck S."/>
            <person name="Lcollab F.I."/>
            <person name="Brettin T."/>
            <person name="Detter J.C."/>
            <person name="Han C."/>
            <person name="Tapia R."/>
            <person name="Kuske C.R."/>
            <person name="Schmutz J."/>
            <person name="Larimer F."/>
            <person name="Land M."/>
            <person name="Hauser L."/>
            <person name="Kyrpides N."/>
            <person name="Ovchinikova G."/>
            <person name="Sieprawska-Lupa M."/>
            <person name="Whitman W.B."/>
            <person name="Woyke T."/>
        </authorList>
    </citation>
    <scope>NUCLEOTIDE SEQUENCE [LARGE SCALE GENOMIC DNA]</scope>
    <source>
        <strain evidence="3">M7</strain>
    </source>
</reference>
<keyword evidence="4" id="KW-1185">Reference proteome</keyword>
<accession>C9RGT7</accession>
<keyword evidence="1" id="KW-0808">Transferase</keyword>
<protein>
    <submittedName>
        <fullName evidence="3">GTP:adenosylcobinamide-phosphate guanylyltransferase-like protein</fullName>
    </submittedName>
</protein>
<feature type="domain" description="MobA-like NTP transferase" evidence="2">
    <location>
        <begin position="1"/>
        <end position="117"/>
    </location>
</feature>
<dbReference type="GO" id="GO:0016779">
    <property type="term" value="F:nucleotidyltransferase activity"/>
    <property type="evidence" value="ECO:0007669"/>
    <property type="project" value="UniProtKB-KW"/>
</dbReference>
<dbReference type="InterPro" id="IPR005245">
    <property type="entry name" value="CHP00454"/>
</dbReference>
<dbReference type="eggNOG" id="arCOG01871">
    <property type="taxonomic scope" value="Archaea"/>
</dbReference>
<dbReference type="PANTHER" id="PTHR19136:SF86">
    <property type="entry name" value="ADENOSYLCOBINAMIDE-PHOSPHATE GUANYLYLTRANSFERASE"/>
    <property type="match status" value="1"/>
</dbReference>
<dbReference type="InterPro" id="IPR053669">
    <property type="entry name" value="AdoCbi-P_Guanylyltransferase"/>
</dbReference>
<dbReference type="InterPro" id="IPR025877">
    <property type="entry name" value="MobA-like_NTP_Trfase"/>
</dbReference>
<dbReference type="AlphaFoldDB" id="C9RGT7"/>
<sequence>MAGGKGSRMGGVEKPLVKIGDKYLIDHVLIPIINSNIEKIYVAVSPNTPKTRCYVNKTYKKTYKECVKPVNIIETSGKGYIEDLNEAMQYFSQPFLVVVSDIVNLTSKIINRIVDYFYLIKSKNPDIEALSVMIPKEIYPNPSLEFEGLVPAGINIVSPKYGEQKEEIFVINELLFNVNTRDDLIFAENLLNQKNK</sequence>
<dbReference type="NCBIfam" id="TIGR00454">
    <property type="entry name" value="TIGR00454 family protein"/>
    <property type="match status" value="1"/>
</dbReference>
<dbReference type="Proteomes" id="UP000002063">
    <property type="component" value="Chromosome"/>
</dbReference>
<name>C9RGT7_METVM</name>